<reference evidence="4" key="1">
    <citation type="submission" date="2016-09" db="EMBL/GenBank/DDBJ databases">
        <authorList>
            <person name="Jeantristanb JTB J.-T."/>
            <person name="Ricardo R."/>
        </authorList>
    </citation>
    <scope>NUCLEOTIDE SEQUENCE [LARGE SCALE GENOMIC DNA]</scope>
</reference>
<dbReference type="EMBL" id="FMSP01000023">
    <property type="protein sequence ID" value="SCV74506.1"/>
    <property type="molecule type" value="Genomic_DNA"/>
</dbReference>
<evidence type="ECO:0000259" key="2">
    <source>
        <dbReference type="Pfam" id="PF01266"/>
    </source>
</evidence>
<evidence type="ECO:0000313" key="3">
    <source>
        <dbReference type="EMBL" id="SCV74506.1"/>
    </source>
</evidence>
<dbReference type="InterPro" id="IPR006076">
    <property type="entry name" value="FAD-dep_OxRdtase"/>
</dbReference>
<sequence length="646" mass="71146">MPDLTLPASASASSSTHFTPSLRSYDAPSFLPSNLPPCASPHPLPLPTYWSENYNSPLRDHNEGVSHVPPRADVVIVGTGMTGLWALYGLVDGLLRDRRRRGGGRDGGGLRARSTSKPFRIHLLESRTFSSGATARNGGHLTALPLLHFTSLREAYGLAETLRMIEHERRSIALIVEMCKAQGWEQDVDLVKGGNVHLFDHKDEMDAVRASLKEARDNGVDWGPVGEYEFLSAEEVHQLYSASPRHLVGALRLPGNTLYPLKFLTKLYQHCLDRTRDEGEGEVEVELFTRCCVDQVEETKMDEGGSGRCKVVTRGKGSIECDYILHCTNAYASHLIPSLSQGPLRIVPTRGQVLSVLPAVSKKDDQDKDDWQGPSRWPTWSNSFSSPQGGQEYYFQRPYPDDRVPGSHARPIILGGSRSAAWRTNFEFGITDDSNIDAEVSTRLRGYLGRQFPDLFERPHCSSANTAETDEDVGAQDPCSSSSWNPTAASMNPPSTGKAALLFPNEWTGIMGFTLSTQPIVGPLYTSTLEAGSKLELGVLKGQFVSAGYSGHGMPRAPGCGMRLAEMVLSELEEGWDGEEEDGWQVVDPAHDGEEGDGKGPFWDGIVPKSWILTEERWKGHFGVLALRYMEIKGFEQGRGRWCSVQ</sequence>
<feature type="domain" description="FAD dependent oxidoreductase" evidence="2">
    <location>
        <begin position="73"/>
        <end position="462"/>
    </location>
</feature>
<evidence type="ECO:0000313" key="4">
    <source>
        <dbReference type="Proteomes" id="UP000198372"/>
    </source>
</evidence>
<dbReference type="GO" id="GO:0005737">
    <property type="term" value="C:cytoplasm"/>
    <property type="evidence" value="ECO:0007669"/>
    <property type="project" value="TreeGrafter"/>
</dbReference>
<accession>A0A238FTV4</accession>
<protein>
    <submittedName>
        <fullName evidence="3">BQ2448_7535 protein</fullName>
    </submittedName>
</protein>
<dbReference type="InterPro" id="IPR036188">
    <property type="entry name" value="FAD/NAD-bd_sf"/>
</dbReference>
<dbReference type="PANTHER" id="PTHR13847:SF260">
    <property type="entry name" value="FAD DEPENDENT OXIDOREDUCTASE DOMAIN-CONTAINING PROTEIN"/>
    <property type="match status" value="1"/>
</dbReference>
<dbReference type="STRING" id="269621.A0A238FTV4"/>
<feature type="compositionally biased region" description="Polar residues" evidence="1">
    <location>
        <begin position="478"/>
        <end position="495"/>
    </location>
</feature>
<dbReference type="AlphaFoldDB" id="A0A238FTV4"/>
<dbReference type="Gene3D" id="3.30.9.10">
    <property type="entry name" value="D-Amino Acid Oxidase, subunit A, domain 2"/>
    <property type="match status" value="2"/>
</dbReference>
<keyword evidence="4" id="KW-1185">Reference proteome</keyword>
<feature type="region of interest" description="Disordered" evidence="1">
    <location>
        <begin position="459"/>
        <end position="495"/>
    </location>
</feature>
<name>A0A238FTV4_9BASI</name>
<organism evidence="3 4">
    <name type="scientific">Microbotryum intermedium</name>
    <dbReference type="NCBI Taxonomy" id="269621"/>
    <lineage>
        <taxon>Eukaryota</taxon>
        <taxon>Fungi</taxon>
        <taxon>Dikarya</taxon>
        <taxon>Basidiomycota</taxon>
        <taxon>Pucciniomycotina</taxon>
        <taxon>Microbotryomycetes</taxon>
        <taxon>Microbotryales</taxon>
        <taxon>Microbotryaceae</taxon>
        <taxon>Microbotryum</taxon>
    </lineage>
</organism>
<proteinExistence type="predicted"/>
<evidence type="ECO:0000256" key="1">
    <source>
        <dbReference type="SAM" id="MobiDB-lite"/>
    </source>
</evidence>
<dbReference type="OrthoDB" id="429143at2759"/>
<feature type="compositionally biased region" description="Polar residues" evidence="1">
    <location>
        <begin position="378"/>
        <end position="389"/>
    </location>
</feature>
<gene>
    <name evidence="3" type="ORF">BQ2448_7535</name>
</gene>
<dbReference type="Proteomes" id="UP000198372">
    <property type="component" value="Unassembled WGS sequence"/>
</dbReference>
<dbReference type="Pfam" id="PF01266">
    <property type="entry name" value="DAO"/>
    <property type="match status" value="1"/>
</dbReference>
<dbReference type="SUPFAM" id="SSF51905">
    <property type="entry name" value="FAD/NAD(P)-binding domain"/>
    <property type="match status" value="1"/>
</dbReference>
<dbReference type="PANTHER" id="PTHR13847">
    <property type="entry name" value="SARCOSINE DEHYDROGENASE-RELATED"/>
    <property type="match status" value="1"/>
</dbReference>
<feature type="region of interest" description="Disordered" evidence="1">
    <location>
        <begin position="364"/>
        <end position="399"/>
    </location>
</feature>
<dbReference type="Gene3D" id="3.50.50.60">
    <property type="entry name" value="FAD/NAD(P)-binding domain"/>
    <property type="match status" value="2"/>
</dbReference>